<evidence type="ECO:0000313" key="1">
    <source>
        <dbReference type="EMBL" id="KAF2893908.1"/>
    </source>
</evidence>
<comment type="caution">
    <text evidence="1">The sequence shown here is derived from an EMBL/GenBank/DDBJ whole genome shotgun (WGS) entry which is preliminary data.</text>
</comment>
<reference evidence="1" key="1">
    <citation type="submission" date="2019-08" db="EMBL/GenBank/DDBJ databases">
        <title>The genome of the North American firefly Photinus pyralis.</title>
        <authorList>
            <consortium name="Photinus pyralis genome working group"/>
            <person name="Fallon T.R."/>
            <person name="Sander Lower S.E."/>
            <person name="Weng J.-K."/>
        </authorList>
    </citation>
    <scope>NUCLEOTIDE SEQUENCE</scope>
    <source>
        <strain evidence="1">TRF0915ILg1</strain>
        <tissue evidence="1">Whole body</tissue>
    </source>
</reference>
<protein>
    <submittedName>
        <fullName evidence="1">Uncharacterized protein</fullName>
    </submittedName>
</protein>
<sequence length="124" mass="14113">MSSSDSEEDTVEKEMLPKTMTEHCFNKLCEYVKPLFHATHTNYRKTISFKERLAVTLRYLATGESFSSEPYRFCISHNEIASRPLLMASSTNAISEMPTPVSAAVIDFILSKLISQDSLERRID</sequence>
<dbReference type="Proteomes" id="UP000801492">
    <property type="component" value="Unassembled WGS sequence"/>
</dbReference>
<gene>
    <name evidence="1" type="ORF">ILUMI_12265</name>
</gene>
<accession>A0A8K0GD44</accession>
<dbReference type="OrthoDB" id="6739439at2759"/>
<dbReference type="AlphaFoldDB" id="A0A8K0GD44"/>
<name>A0A8K0GD44_IGNLU</name>
<organism evidence="1 2">
    <name type="scientific">Ignelater luminosus</name>
    <name type="common">Cucubano</name>
    <name type="synonym">Pyrophorus luminosus</name>
    <dbReference type="NCBI Taxonomy" id="2038154"/>
    <lineage>
        <taxon>Eukaryota</taxon>
        <taxon>Metazoa</taxon>
        <taxon>Ecdysozoa</taxon>
        <taxon>Arthropoda</taxon>
        <taxon>Hexapoda</taxon>
        <taxon>Insecta</taxon>
        <taxon>Pterygota</taxon>
        <taxon>Neoptera</taxon>
        <taxon>Endopterygota</taxon>
        <taxon>Coleoptera</taxon>
        <taxon>Polyphaga</taxon>
        <taxon>Elateriformia</taxon>
        <taxon>Elateroidea</taxon>
        <taxon>Elateridae</taxon>
        <taxon>Agrypninae</taxon>
        <taxon>Pyrophorini</taxon>
        <taxon>Ignelater</taxon>
    </lineage>
</organism>
<evidence type="ECO:0000313" key="2">
    <source>
        <dbReference type="Proteomes" id="UP000801492"/>
    </source>
</evidence>
<keyword evidence="2" id="KW-1185">Reference proteome</keyword>
<proteinExistence type="predicted"/>
<dbReference type="EMBL" id="VTPC01007555">
    <property type="protein sequence ID" value="KAF2893908.1"/>
    <property type="molecule type" value="Genomic_DNA"/>
</dbReference>